<evidence type="ECO:0000256" key="1">
    <source>
        <dbReference type="SAM" id="MobiDB-lite"/>
    </source>
</evidence>
<dbReference type="EMBL" id="VZOK01000031">
    <property type="protein sequence ID" value="KAB0636145.1"/>
    <property type="molecule type" value="Genomic_DNA"/>
</dbReference>
<dbReference type="AlphaFoldDB" id="A0A6L3MUC4"/>
<reference evidence="2 3" key="1">
    <citation type="submission" date="2019-09" db="EMBL/GenBank/DDBJ databases">
        <title>Draft genome sequences of 48 bacterial type strains from the CCUG.</title>
        <authorList>
            <person name="Tunovic T."/>
            <person name="Pineiro-Iglesias B."/>
            <person name="Unosson C."/>
            <person name="Inganas E."/>
            <person name="Ohlen M."/>
            <person name="Cardew S."/>
            <person name="Jensie-Markopoulos S."/>
            <person name="Salva-Serra F."/>
            <person name="Jaen-Luchoro D."/>
            <person name="Karlsson R."/>
            <person name="Svensson-Stadler L."/>
            <person name="Chun J."/>
            <person name="Moore E."/>
        </authorList>
    </citation>
    <scope>NUCLEOTIDE SEQUENCE [LARGE SCALE GENOMIC DNA]</scope>
    <source>
        <strain evidence="2 3">CCUG 65686</strain>
    </source>
</reference>
<accession>A0A6L3MUC4</accession>
<protein>
    <submittedName>
        <fullName evidence="2">Uncharacterized protein</fullName>
    </submittedName>
</protein>
<evidence type="ECO:0000313" key="2">
    <source>
        <dbReference type="EMBL" id="KAB0636145.1"/>
    </source>
</evidence>
<gene>
    <name evidence="2" type="ORF">F7R25_20935</name>
</gene>
<dbReference type="RefSeq" id="WP_150999051.1">
    <property type="nucleotide sequence ID" value="NZ_CABVPM010000045.1"/>
</dbReference>
<feature type="region of interest" description="Disordered" evidence="1">
    <location>
        <begin position="348"/>
        <end position="367"/>
    </location>
</feature>
<dbReference type="Proteomes" id="UP000473470">
    <property type="component" value="Unassembled WGS sequence"/>
</dbReference>
<proteinExistence type="predicted"/>
<comment type="caution">
    <text evidence="2">The sequence shown here is derived from an EMBL/GenBank/DDBJ whole genome shotgun (WGS) entry which is preliminary data.</text>
</comment>
<dbReference type="InterPro" id="IPR047749">
    <property type="entry name" value="STY4528-like"/>
</dbReference>
<feature type="compositionally biased region" description="Basic and acidic residues" evidence="1">
    <location>
        <begin position="353"/>
        <end position="367"/>
    </location>
</feature>
<organism evidence="2 3">
    <name type="scientific">Burkholderia stagnalis</name>
    <dbReference type="NCBI Taxonomy" id="1503054"/>
    <lineage>
        <taxon>Bacteria</taxon>
        <taxon>Pseudomonadati</taxon>
        <taxon>Pseudomonadota</taxon>
        <taxon>Betaproteobacteria</taxon>
        <taxon>Burkholderiales</taxon>
        <taxon>Burkholderiaceae</taxon>
        <taxon>Burkholderia</taxon>
        <taxon>Burkholderia cepacia complex</taxon>
    </lineage>
</organism>
<name>A0A6L3MUC4_9BURK</name>
<sequence>MSQQASPIHHAHPSDAATQDGARSVPTVGVPLALLRDKRLTPMERNLYLVFLAAAREGSLPPNLEWQRRLLACAETQSLVSPSTAKRCVFLLRLTRWIHQEPQRHDPITGQPLPPAYVVHDTPASCATVCAADPGYADLLRDALCDTYPATQAVATSVLVELAADPTVPAVLRPLVVQVRLPSQGSSRDDERDPPAPPSSSVPTASDETPPRSQDVDPTFPSASLRAAPLRTYKETSKEVRTHRAGAREGTADAVASAWPSCLQRITQDQHRDLRLALHRLPDEQRQEVLAELEARSRLGTVRNAVAYLLSLIARALRGEFRLWAGRRPGATTPVLAQASPAASCVAMPPELSRAHERRTTSADPESVRVHLARIRDLLNLPAKSGHWSHMSNS</sequence>
<feature type="compositionally biased region" description="Basic and acidic residues" evidence="1">
    <location>
        <begin position="232"/>
        <end position="251"/>
    </location>
</feature>
<feature type="region of interest" description="Disordered" evidence="1">
    <location>
        <begin position="1"/>
        <end position="23"/>
    </location>
</feature>
<feature type="region of interest" description="Disordered" evidence="1">
    <location>
        <begin position="182"/>
        <end position="252"/>
    </location>
</feature>
<dbReference type="NCBIfam" id="NF040582">
    <property type="entry name" value="STY4528_fam"/>
    <property type="match status" value="1"/>
</dbReference>
<evidence type="ECO:0000313" key="3">
    <source>
        <dbReference type="Proteomes" id="UP000473470"/>
    </source>
</evidence>